<keyword evidence="1" id="KW-0812">Transmembrane</keyword>
<dbReference type="AlphaFoldDB" id="A0A7S0A2Q0"/>
<evidence type="ECO:0000313" key="2">
    <source>
        <dbReference type="EMBL" id="CAD8350855.1"/>
    </source>
</evidence>
<evidence type="ECO:0000256" key="1">
    <source>
        <dbReference type="SAM" id="Phobius"/>
    </source>
</evidence>
<dbReference type="EMBL" id="HBEG01010596">
    <property type="protein sequence ID" value="CAD8350855.1"/>
    <property type="molecule type" value="Transcribed_RNA"/>
</dbReference>
<proteinExistence type="predicted"/>
<keyword evidence="1" id="KW-0472">Membrane</keyword>
<name>A0A7S0A2Q0_9DINO</name>
<gene>
    <name evidence="2" type="ORF">PBAH0796_LOCUS6222</name>
</gene>
<accession>A0A7S0A2Q0</accession>
<keyword evidence="1" id="KW-1133">Transmembrane helix</keyword>
<feature type="transmembrane region" description="Helical" evidence="1">
    <location>
        <begin position="140"/>
        <end position="159"/>
    </location>
</feature>
<protein>
    <submittedName>
        <fullName evidence="2">Uncharacterized protein</fullName>
    </submittedName>
</protein>
<sequence>MSLELLVALNATGSAEGMLFLDDGEQPLVGKDAIILSMTVTSKGSLNMSLRITVVHDDRVPGGSSWEVPRVNSVRVLGAFGRRGEVQLDPELTGAVAVYDPASRTLAIRGLDLPADVAQTLRWSLIAGDDGSTASGLPGLIFGIAVAVGLAIAALMYAMCECQYHSFQDESDTDGSDEESSSI</sequence>
<dbReference type="InterPro" id="IPR013780">
    <property type="entry name" value="Glyco_hydro_b"/>
</dbReference>
<reference evidence="2" key="1">
    <citation type="submission" date="2021-01" db="EMBL/GenBank/DDBJ databases">
        <authorList>
            <person name="Corre E."/>
            <person name="Pelletier E."/>
            <person name="Niang G."/>
            <person name="Scheremetjew M."/>
            <person name="Finn R."/>
            <person name="Kale V."/>
            <person name="Holt S."/>
            <person name="Cochrane G."/>
            <person name="Meng A."/>
            <person name="Brown T."/>
            <person name="Cohen L."/>
        </authorList>
    </citation>
    <scope>NUCLEOTIDE SEQUENCE</scope>
    <source>
        <strain evidence="2">Pbaha01</strain>
    </source>
</reference>
<organism evidence="2">
    <name type="scientific">Pyrodinium bahamense</name>
    <dbReference type="NCBI Taxonomy" id="73915"/>
    <lineage>
        <taxon>Eukaryota</taxon>
        <taxon>Sar</taxon>
        <taxon>Alveolata</taxon>
        <taxon>Dinophyceae</taxon>
        <taxon>Gonyaulacales</taxon>
        <taxon>Pyrocystaceae</taxon>
        <taxon>Pyrodinium</taxon>
    </lineage>
</organism>
<dbReference type="Gene3D" id="2.60.40.1180">
    <property type="entry name" value="Golgi alpha-mannosidase II"/>
    <property type="match status" value="1"/>
</dbReference>